<evidence type="ECO:0000256" key="1">
    <source>
        <dbReference type="SAM" id="MobiDB-lite"/>
    </source>
</evidence>
<reference evidence="2 3" key="1">
    <citation type="journal article" date="2007" name="Proc. Natl. Acad. Sci. U.S.A.">
        <title>The tiny eukaryote Ostreococcus provides genomic insights into the paradox of plankton speciation.</title>
        <authorList>
            <person name="Palenik B."/>
            <person name="Grimwood J."/>
            <person name="Aerts A."/>
            <person name="Rouze P."/>
            <person name="Salamov A."/>
            <person name="Putnam N."/>
            <person name="Dupont C."/>
            <person name="Jorgensen R."/>
            <person name="Derelle E."/>
            <person name="Rombauts S."/>
            <person name="Zhou K."/>
            <person name="Otillar R."/>
            <person name="Merchant S.S."/>
            <person name="Podell S."/>
            <person name="Gaasterland T."/>
            <person name="Napoli C."/>
            <person name="Gendler K."/>
            <person name="Manuell A."/>
            <person name="Tai V."/>
            <person name="Vallon O."/>
            <person name="Piganeau G."/>
            <person name="Jancek S."/>
            <person name="Heijde M."/>
            <person name="Jabbari K."/>
            <person name="Bowler C."/>
            <person name="Lohr M."/>
            <person name="Robbens S."/>
            <person name="Werner G."/>
            <person name="Dubchak I."/>
            <person name="Pazour G.J."/>
            <person name="Ren Q."/>
            <person name="Paulsen I."/>
            <person name="Delwiche C."/>
            <person name="Schmutz J."/>
            <person name="Rokhsar D."/>
            <person name="Van de Peer Y."/>
            <person name="Moreau H."/>
            <person name="Grigoriev I.V."/>
        </authorList>
    </citation>
    <scope>NUCLEOTIDE SEQUENCE [LARGE SCALE GENOMIC DNA]</scope>
    <source>
        <strain evidence="2 3">CCE9901</strain>
    </source>
</reference>
<dbReference type="AlphaFoldDB" id="A4RRD1"/>
<dbReference type="PANTHER" id="PTHR31871">
    <property type="entry name" value="OS02G0137100 PROTEIN"/>
    <property type="match status" value="1"/>
</dbReference>
<dbReference type="KEGG" id="olu:OSTLU_28974"/>
<dbReference type="STRING" id="436017.A4RRD1"/>
<gene>
    <name evidence="2" type="ORF">OSTLU_28974</name>
</gene>
<dbReference type="HOGENOM" id="CLU_080634_0_0_1"/>
<dbReference type="EMBL" id="CP000581">
    <property type="protein sequence ID" value="ABO94172.1"/>
    <property type="molecule type" value="Genomic_DNA"/>
</dbReference>
<sequence length="226" mass="24564">MVQNLLERSLRLYMSKREVVAHLQALANIDPVFTQLVWGQLEKSNPEFFQAYGVMVEVKDQIIRFNALLEKQHEWMQKNGEAGGGGEPKAKAKAKAKASPKRKQTAQTKTPAVEAATPARASNASGAKKSELPVLTPGVNAGLTGVGAVGVADAALFGGTPYTANPDLHEEITKLMMETPSMNIAVADLQLDFEKHMEDLMPRDADHPASSLPRDFSLDDIPDFNL</sequence>
<feature type="region of interest" description="Disordered" evidence="1">
    <location>
        <begin position="78"/>
        <end position="134"/>
    </location>
</feature>
<evidence type="ECO:0000313" key="3">
    <source>
        <dbReference type="Proteomes" id="UP000001568"/>
    </source>
</evidence>
<dbReference type="eggNOG" id="ENOG502QQTW">
    <property type="taxonomic scope" value="Eukaryota"/>
</dbReference>
<dbReference type="RefSeq" id="XP_001415880.1">
    <property type="nucleotide sequence ID" value="XM_001415843.1"/>
</dbReference>
<dbReference type="Pfam" id="PF09713">
    <property type="entry name" value="A_thal_3526"/>
    <property type="match status" value="1"/>
</dbReference>
<evidence type="ECO:0000313" key="2">
    <source>
        <dbReference type="EMBL" id="ABO94172.1"/>
    </source>
</evidence>
<dbReference type="OrthoDB" id="1620396at2759"/>
<dbReference type="InterPro" id="IPR006476">
    <property type="entry name" value="CHP01589_pln"/>
</dbReference>
<dbReference type="NCBIfam" id="TIGR01589">
    <property type="entry name" value="A_thal_3526"/>
    <property type="match status" value="1"/>
</dbReference>
<accession>A4RRD1</accession>
<protein>
    <submittedName>
        <fullName evidence="2">Uncharacterized protein</fullName>
    </submittedName>
</protein>
<dbReference type="Gramene" id="ABO94172">
    <property type="protein sequence ID" value="ABO94172"/>
    <property type="gene ID" value="OSTLU_28974"/>
</dbReference>
<dbReference type="GeneID" id="4999437"/>
<proteinExistence type="predicted"/>
<dbReference type="PANTHER" id="PTHR31871:SF1">
    <property type="entry name" value="HISTIDINE-TRNA LIGASE"/>
    <property type="match status" value="1"/>
</dbReference>
<feature type="compositionally biased region" description="Basic residues" evidence="1">
    <location>
        <begin position="91"/>
        <end position="104"/>
    </location>
</feature>
<organism evidence="2 3">
    <name type="scientific">Ostreococcus lucimarinus (strain CCE9901)</name>
    <dbReference type="NCBI Taxonomy" id="436017"/>
    <lineage>
        <taxon>Eukaryota</taxon>
        <taxon>Viridiplantae</taxon>
        <taxon>Chlorophyta</taxon>
        <taxon>Mamiellophyceae</taxon>
        <taxon>Mamiellales</taxon>
        <taxon>Bathycoccaceae</taxon>
        <taxon>Ostreococcus</taxon>
    </lineage>
</organism>
<keyword evidence="3" id="KW-1185">Reference proteome</keyword>
<dbReference type="Proteomes" id="UP000001568">
    <property type="component" value="Chromosome 1"/>
</dbReference>
<dbReference type="OMA" id="TENGKRC"/>
<name>A4RRD1_OSTLU</name>